<evidence type="ECO:0000313" key="1">
    <source>
        <dbReference type="EMBL" id="KAL1592540.1"/>
    </source>
</evidence>
<comment type="caution">
    <text evidence="1">The sequence shown here is derived from an EMBL/GenBank/DDBJ whole genome shotgun (WGS) entry which is preliminary data.</text>
</comment>
<keyword evidence="2" id="KW-1185">Reference proteome</keyword>
<reference evidence="1 2" key="1">
    <citation type="submission" date="2024-02" db="EMBL/GenBank/DDBJ databases">
        <title>De novo assembly and annotation of 12 fungi associated with fruit tree decline syndrome in Ontario, Canada.</title>
        <authorList>
            <person name="Sulman M."/>
            <person name="Ellouze W."/>
            <person name="Ilyukhin E."/>
        </authorList>
    </citation>
    <scope>NUCLEOTIDE SEQUENCE [LARGE SCALE GENOMIC DNA]</scope>
    <source>
        <strain evidence="1 2">M97-236</strain>
    </source>
</reference>
<accession>A0ABR3QK62</accession>
<sequence length="68" mass="7948">MIHFAPWYRNQMEVEFAEDLRDRLGKDKTGLDVAATFAKDEDVLKGYLNRPYGNAYDFDQVDKIEGIF</sequence>
<organism evidence="1 2">
    <name type="scientific">Nothophoma quercina</name>
    <dbReference type="NCBI Taxonomy" id="749835"/>
    <lineage>
        <taxon>Eukaryota</taxon>
        <taxon>Fungi</taxon>
        <taxon>Dikarya</taxon>
        <taxon>Ascomycota</taxon>
        <taxon>Pezizomycotina</taxon>
        <taxon>Dothideomycetes</taxon>
        <taxon>Pleosporomycetidae</taxon>
        <taxon>Pleosporales</taxon>
        <taxon>Pleosporineae</taxon>
        <taxon>Didymellaceae</taxon>
        <taxon>Nothophoma</taxon>
    </lineage>
</organism>
<evidence type="ECO:0000313" key="2">
    <source>
        <dbReference type="Proteomes" id="UP001521222"/>
    </source>
</evidence>
<protein>
    <submittedName>
        <fullName evidence="1">Uncharacterized protein</fullName>
    </submittedName>
</protein>
<proteinExistence type="predicted"/>
<gene>
    <name evidence="1" type="ORF">SLS59_009632</name>
</gene>
<dbReference type="Proteomes" id="UP001521222">
    <property type="component" value="Unassembled WGS sequence"/>
</dbReference>
<dbReference type="EMBL" id="JAKIXB020000045">
    <property type="protein sequence ID" value="KAL1592540.1"/>
    <property type="molecule type" value="Genomic_DNA"/>
</dbReference>
<name>A0ABR3QK62_9PLEO</name>